<accession>A0A7N0RGD4</accession>
<organism evidence="2 3">
    <name type="scientific">Kalanchoe fedtschenkoi</name>
    <name type="common">Lavender scallops</name>
    <name type="synonym">South American air plant</name>
    <dbReference type="NCBI Taxonomy" id="63787"/>
    <lineage>
        <taxon>Eukaryota</taxon>
        <taxon>Viridiplantae</taxon>
        <taxon>Streptophyta</taxon>
        <taxon>Embryophyta</taxon>
        <taxon>Tracheophyta</taxon>
        <taxon>Spermatophyta</taxon>
        <taxon>Magnoliopsida</taxon>
        <taxon>eudicotyledons</taxon>
        <taxon>Gunneridae</taxon>
        <taxon>Pentapetalae</taxon>
        <taxon>Saxifragales</taxon>
        <taxon>Crassulaceae</taxon>
        <taxon>Kalanchoe</taxon>
    </lineage>
</organism>
<dbReference type="EnsemblPlants" id="Kaladp0011s0251.1.v1.1">
    <property type="protein sequence ID" value="Kaladp0011s0251.1.v1.1.CDS.1"/>
    <property type="gene ID" value="Kaladp0011s0251.v1.1"/>
</dbReference>
<feature type="transmembrane region" description="Helical" evidence="1">
    <location>
        <begin position="32"/>
        <end position="54"/>
    </location>
</feature>
<evidence type="ECO:0000256" key="1">
    <source>
        <dbReference type="SAM" id="Phobius"/>
    </source>
</evidence>
<keyword evidence="1" id="KW-0472">Membrane</keyword>
<keyword evidence="1" id="KW-0812">Transmembrane</keyword>
<sequence length="68" mass="7824">MKYLLCFLGKVRRSLLQVLPEHGKAGVYLGEYIVFVSCLFSIILHLLVFVFFVYMPHLSNLCTRSLVS</sequence>
<name>A0A7N0RGD4_KALFE</name>
<dbReference type="Gramene" id="Kaladp0011s0251.1.v1.1">
    <property type="protein sequence ID" value="Kaladp0011s0251.1.v1.1.CDS.1"/>
    <property type="gene ID" value="Kaladp0011s0251.v1.1"/>
</dbReference>
<dbReference type="Proteomes" id="UP000594263">
    <property type="component" value="Unplaced"/>
</dbReference>
<evidence type="ECO:0000313" key="2">
    <source>
        <dbReference type="EnsemblPlants" id="Kaladp0011s0251.1.v1.1.CDS.1"/>
    </source>
</evidence>
<reference evidence="2" key="1">
    <citation type="submission" date="2021-01" db="UniProtKB">
        <authorList>
            <consortium name="EnsemblPlants"/>
        </authorList>
    </citation>
    <scope>IDENTIFICATION</scope>
</reference>
<evidence type="ECO:0000313" key="3">
    <source>
        <dbReference type="Proteomes" id="UP000594263"/>
    </source>
</evidence>
<dbReference type="AlphaFoldDB" id="A0A7N0RGD4"/>
<protein>
    <submittedName>
        <fullName evidence="2">Uncharacterized protein</fullName>
    </submittedName>
</protein>
<keyword evidence="1" id="KW-1133">Transmembrane helix</keyword>
<keyword evidence="3" id="KW-1185">Reference proteome</keyword>
<proteinExistence type="predicted"/>